<dbReference type="GO" id="GO:0007508">
    <property type="term" value="P:larval heart development"/>
    <property type="evidence" value="ECO:0007669"/>
    <property type="project" value="TreeGrafter"/>
</dbReference>
<comment type="caution">
    <text evidence="2">The sequence shown here is derived from an EMBL/GenBank/DDBJ whole genome shotgun (WGS) entry which is preliminary data.</text>
</comment>
<dbReference type="Gene3D" id="3.60.10.10">
    <property type="entry name" value="Endonuclease/exonuclease/phosphatase"/>
    <property type="match status" value="1"/>
</dbReference>
<feature type="domain" description="Endonuclease/exonuclease/phosphatase" evidence="1">
    <location>
        <begin position="120"/>
        <end position="220"/>
    </location>
</feature>
<dbReference type="AlphaFoldDB" id="A0AAU9TCS5"/>
<organism evidence="2 3">
    <name type="scientific">Euphydryas editha</name>
    <name type="common">Edith's checkerspot</name>
    <dbReference type="NCBI Taxonomy" id="104508"/>
    <lineage>
        <taxon>Eukaryota</taxon>
        <taxon>Metazoa</taxon>
        <taxon>Ecdysozoa</taxon>
        <taxon>Arthropoda</taxon>
        <taxon>Hexapoda</taxon>
        <taxon>Insecta</taxon>
        <taxon>Pterygota</taxon>
        <taxon>Neoptera</taxon>
        <taxon>Endopterygota</taxon>
        <taxon>Lepidoptera</taxon>
        <taxon>Glossata</taxon>
        <taxon>Ditrysia</taxon>
        <taxon>Papilionoidea</taxon>
        <taxon>Nymphalidae</taxon>
        <taxon>Nymphalinae</taxon>
        <taxon>Euphydryas</taxon>
    </lineage>
</organism>
<sequence length="790" mass="90753">MKFSSELMMSLSELGEATGSVMNKISYGNLILLASSKILEVKKCYKTWLKEDVVSSELFDIRYNVFRRDRQKSGLNLKKEGGGVLIAVSKKFTATAMRNWQSECEDLWVTVDIGTSSSIAICVAYLPPPVQKQTLKHFMDNFNSVTEKLNKYHSIVIGDFNMGSIDWTQLQVAADLTVPSSTHSILFKDFLDFTHLNNLEQYNTVYNVNNKILDLVLADQLFCQVTEATVSLSKIDPHHPPLDIVLEYHPDKALKPNKIIRYNYYKANYENINSELGKINWQELFKNIMDPNQMLDIFYERIDRLIKLFVPTTTKSNSSKPPWFNKTLKRCIREKSKYAKRYYKYKNPMDKISLQLCSKRYNKISKECYNSYINYIEEKITTQPKCFWSYMKAKRGGNGTYPKTMSNGESSTDNGDDICNMFASYFQSVYSPNTKLGSEVSTSAFLSRFKNTSDSFSNIKIDMDAIITYLKKLDRSKGAGSDDLSPIFLIMCADELAVPLSLIFNLSLSTGIFPEKWKLAKFVPIHKSDAKDIVSNYRPIAILPVLVDSERDALLLQSDINELLDWFKNNGMELNINKCSQITFTRKNKPYVYNYLISGSLLNVVDTIKDLGVIIDRKLTFIPHIDTIIKKASKSLGFIIRNTKSFLKTETKVFLFNSLVRSLLEYCCVVWRPHYAVHSLRIERLQKRLLYHVAHSAGVAKRIKGYATRLDYFKIKTLESRRKILDLLLLSKILNGCINCPDLLSKFKLRVPARYPRNPINLLSPPSVKPYLALTLQFQDFVSFTTNMLK</sequence>
<evidence type="ECO:0000313" key="2">
    <source>
        <dbReference type="EMBL" id="CAH2084629.1"/>
    </source>
</evidence>
<dbReference type="Pfam" id="PF14529">
    <property type="entry name" value="Exo_endo_phos_2"/>
    <property type="match status" value="1"/>
</dbReference>
<dbReference type="PANTHER" id="PTHR33395:SF22">
    <property type="entry name" value="REVERSE TRANSCRIPTASE DOMAIN-CONTAINING PROTEIN"/>
    <property type="match status" value="1"/>
</dbReference>
<keyword evidence="3" id="KW-1185">Reference proteome</keyword>
<dbReference type="InterPro" id="IPR036691">
    <property type="entry name" value="Endo/exonu/phosph_ase_sf"/>
</dbReference>
<dbReference type="InterPro" id="IPR005135">
    <property type="entry name" value="Endo/exonuclease/phosphatase"/>
</dbReference>
<dbReference type="GO" id="GO:0031012">
    <property type="term" value="C:extracellular matrix"/>
    <property type="evidence" value="ECO:0007669"/>
    <property type="project" value="TreeGrafter"/>
</dbReference>
<evidence type="ECO:0000313" key="3">
    <source>
        <dbReference type="Proteomes" id="UP001153954"/>
    </source>
</evidence>
<dbReference type="GO" id="GO:0061343">
    <property type="term" value="P:cell adhesion involved in heart morphogenesis"/>
    <property type="evidence" value="ECO:0007669"/>
    <property type="project" value="TreeGrafter"/>
</dbReference>
<gene>
    <name evidence="2" type="ORF">EEDITHA_LOCUS1180</name>
</gene>
<name>A0AAU9TCS5_EUPED</name>
<evidence type="ECO:0000259" key="1">
    <source>
        <dbReference type="Pfam" id="PF14529"/>
    </source>
</evidence>
<accession>A0AAU9TCS5</accession>
<protein>
    <recommendedName>
        <fullName evidence="1">Endonuclease/exonuclease/phosphatase domain-containing protein</fullName>
    </recommendedName>
</protein>
<proteinExistence type="predicted"/>
<dbReference type="PANTHER" id="PTHR33395">
    <property type="entry name" value="TRANSCRIPTASE, PUTATIVE-RELATED-RELATED"/>
    <property type="match status" value="1"/>
</dbReference>
<dbReference type="SUPFAM" id="SSF56219">
    <property type="entry name" value="DNase I-like"/>
    <property type="match status" value="1"/>
</dbReference>
<dbReference type="EMBL" id="CAKOGL010000003">
    <property type="protein sequence ID" value="CAH2084629.1"/>
    <property type="molecule type" value="Genomic_DNA"/>
</dbReference>
<dbReference type="GO" id="GO:0003824">
    <property type="term" value="F:catalytic activity"/>
    <property type="evidence" value="ECO:0007669"/>
    <property type="project" value="InterPro"/>
</dbReference>
<dbReference type="PRINTS" id="PR01345">
    <property type="entry name" value="CERVTRCPTASE"/>
</dbReference>
<dbReference type="Proteomes" id="UP001153954">
    <property type="component" value="Unassembled WGS sequence"/>
</dbReference>
<reference evidence="2" key="1">
    <citation type="submission" date="2022-03" db="EMBL/GenBank/DDBJ databases">
        <authorList>
            <person name="Tunstrom K."/>
        </authorList>
    </citation>
    <scope>NUCLEOTIDE SEQUENCE</scope>
</reference>